<sequence>MASPLAHGTASNYVLSDAAASPAASPSHSAGAIPQEQSKMLAGMLAKLPELDLGEMSRVKSCFSAVLGEGRENIVNALELRVVLGELGLYPSETELNLILRAYRDRVNLVTLTQYLRLYKKEFWVNHAAAAAAAAAAAPAAAVGGAGAAHSASLSVAPHSYKAFSGSHPMAAARAGAFGVGGGKDEDTLKAFVALGGEEDGSGEILASTLRDAIRGFGLTIDIDSMIRTVDVHHSGVLDYVDFCALWSQPTSTSSESGEAGGAGVSMGEALLRGSVDNAGSDAYRRRSSDGSAMSDTHQRLMSLLAATPRLTSLAGGVLRRRSQTMAQAPEQASTSPRARRCSPGGTQFSQNTNSRATTAACGPRAGGTGNGRGSDGATACNSILTPPPTPITDEEHMLLVEMYLFPEKYKTVRRAPRFAAASGGSPPAHGAAGREAAQHSGSLYQKRLSRPSVSGSRSRSRRQARGLGNTSGGASAIRATSNTAGRRCKSSVAGGADGGGAAADFFPPKSSNVYRPPSPMILSMRNSTAYRNRLKRLEEQKRERKGWKPPAGTAAAQQLQHRISYAATATRGGGDGPGDTEHMSSTPPPKMSTW</sequence>
<dbReference type="GeneID" id="13389762"/>
<dbReference type="RefSeq" id="XP_003857877.1">
    <property type="nucleotide sequence ID" value="XM_003857829.1"/>
</dbReference>
<evidence type="ECO:0000313" key="3">
    <source>
        <dbReference type="Proteomes" id="UP000008980"/>
    </source>
</evidence>
<name>E9B7C8_LEIDO</name>
<feature type="compositionally biased region" description="Polar residues" evidence="1">
    <location>
        <begin position="345"/>
        <end position="358"/>
    </location>
</feature>
<proteinExistence type="predicted"/>
<dbReference type="PhylomeDB" id="E9B7C8"/>
<protein>
    <recommendedName>
        <fullName evidence="4">EF-hand domain-containing protein</fullName>
    </recommendedName>
</protein>
<feature type="region of interest" description="Disordered" evidence="1">
    <location>
        <begin position="566"/>
        <end position="595"/>
    </location>
</feature>
<reference evidence="2 3" key="1">
    <citation type="journal article" date="2011" name="Genome Res.">
        <title>Whole genome sequencing of multiple Leishmania donovani clinical isolates provides insights into population structure and mechanisms of drug resistance.</title>
        <authorList>
            <person name="Downing T."/>
            <person name="Imamura H."/>
            <person name="Decuypere S."/>
            <person name="Clark T.G."/>
            <person name="Coombs G.H."/>
            <person name="Cotton J.A."/>
            <person name="Hilley J.D."/>
            <person name="de Doncker S."/>
            <person name="Maes I."/>
            <person name="Mottram J.C."/>
            <person name="Quail M.A."/>
            <person name="Rijal S."/>
            <person name="Sanders M."/>
            <person name="Schonian G."/>
            <person name="Stark O."/>
            <person name="Sundar S."/>
            <person name="Vanaerschot M."/>
            <person name="Hertz-Fowler C."/>
            <person name="Dujardin J.C."/>
            <person name="Berriman M."/>
        </authorList>
    </citation>
    <scope>NUCLEOTIDE SEQUENCE [LARGE SCALE GENOMIC DNA]</scope>
    <source>
        <strain evidence="2 3">BPK282A1</strain>
    </source>
</reference>
<evidence type="ECO:0000256" key="1">
    <source>
        <dbReference type="SAM" id="MobiDB-lite"/>
    </source>
</evidence>
<reference evidence="3" key="2">
    <citation type="submission" date="2011-02" db="EMBL/GenBank/DDBJ databases">
        <title>Whole genome sequencing of Leishmania donovani clinical lines reveals dynamic variation related to drug resistance.</title>
        <authorList>
            <person name="Downing T."/>
            <person name="Imamura H."/>
            <person name="Sanders M."/>
            <person name="Decuypere S."/>
            <person name="Hertz-Fowler C."/>
            <person name="Clark T.G."/>
            <person name="Rijal S."/>
            <person name="Sundar S."/>
            <person name="Quail M.A."/>
            <person name="De Doncker S."/>
            <person name="Maes I."/>
            <person name="Vanaerschot M."/>
            <person name="Stark O."/>
            <person name="Schonian G."/>
            <person name="Dujardin J.C."/>
            <person name="Berriman M."/>
        </authorList>
    </citation>
    <scope>NUCLEOTIDE SEQUENCE [LARGE SCALE GENOMIC DNA]</scope>
    <source>
        <strain evidence="3">BPK282A1</strain>
    </source>
</reference>
<feature type="region of interest" description="Disordered" evidence="1">
    <location>
        <begin position="323"/>
        <end position="389"/>
    </location>
</feature>
<evidence type="ECO:0000313" key="2">
    <source>
        <dbReference type="EMBL" id="CBZ31151.1"/>
    </source>
</evidence>
<dbReference type="AlphaFoldDB" id="E9B7C8"/>
<evidence type="ECO:0008006" key="4">
    <source>
        <dbReference type="Google" id="ProtNLM"/>
    </source>
</evidence>
<feature type="compositionally biased region" description="Low complexity" evidence="1">
    <location>
        <begin position="420"/>
        <end position="435"/>
    </location>
</feature>
<feature type="compositionally biased region" description="Polar residues" evidence="1">
    <location>
        <begin position="324"/>
        <end position="337"/>
    </location>
</feature>
<dbReference type="SUPFAM" id="SSF47473">
    <property type="entry name" value="EF-hand"/>
    <property type="match status" value="1"/>
</dbReference>
<feature type="region of interest" description="Disordered" evidence="1">
    <location>
        <begin position="420"/>
        <end position="521"/>
    </location>
</feature>
<dbReference type="KEGG" id="ldo:LDBPK_010640"/>
<organism evidence="2 3">
    <name type="scientific">Leishmania donovani</name>
    <dbReference type="NCBI Taxonomy" id="5661"/>
    <lineage>
        <taxon>Eukaryota</taxon>
        <taxon>Discoba</taxon>
        <taxon>Euglenozoa</taxon>
        <taxon>Kinetoplastea</taxon>
        <taxon>Metakinetoplastina</taxon>
        <taxon>Trypanosomatida</taxon>
        <taxon>Trypanosomatidae</taxon>
        <taxon>Leishmaniinae</taxon>
        <taxon>Leishmania</taxon>
    </lineage>
</organism>
<dbReference type="Gene3D" id="1.10.238.10">
    <property type="entry name" value="EF-hand"/>
    <property type="match status" value="1"/>
</dbReference>
<gene>
    <name evidence="2" type="ORF">LDBPK_010640</name>
</gene>
<dbReference type="OMA" id="MYLFPEK"/>
<dbReference type="InterPro" id="IPR011992">
    <property type="entry name" value="EF-hand-dom_pair"/>
</dbReference>
<dbReference type="VEuPathDB" id="TriTrypDB:LdBPK_010640.1"/>
<dbReference type="Proteomes" id="UP000008980">
    <property type="component" value="Chromosome 1"/>
</dbReference>
<accession>E9B7C8</accession>
<dbReference type="EMBL" id="FR799588">
    <property type="protein sequence ID" value="CBZ31151.1"/>
    <property type="molecule type" value="Genomic_DNA"/>
</dbReference>
<feature type="compositionally biased region" description="Gly residues" evidence="1">
    <location>
        <begin position="365"/>
        <end position="375"/>
    </location>
</feature>